<dbReference type="AlphaFoldDB" id="A0A2Z5J7V5"/>
<evidence type="ECO:0000256" key="1">
    <source>
        <dbReference type="SAM" id="MobiDB-lite"/>
    </source>
</evidence>
<evidence type="ECO:0000313" key="2">
    <source>
        <dbReference type="EMBL" id="AXE76389.1"/>
    </source>
</evidence>
<accession>A0A2Z5J7V5</accession>
<reference evidence="2 3" key="1">
    <citation type="journal article" date="2018" name="Front. Microbiol.">
        <title>Genome Sequencing of Streptomyces atratus SCSIOZH16 and Activation Production of Nocardamine via Metabolic Engineering.</title>
        <authorList>
            <person name="Li Y."/>
            <person name="Zhang C."/>
            <person name="Liu C."/>
            <person name="Ju J."/>
            <person name="Ma J."/>
        </authorList>
    </citation>
    <scope>NUCLEOTIDE SEQUENCE [LARGE SCALE GENOMIC DNA]</scope>
    <source>
        <strain evidence="2 3">SCSIO_ZH16</strain>
    </source>
</reference>
<dbReference type="KEGG" id="sata:C5746_04890"/>
<protein>
    <submittedName>
        <fullName evidence="2">Uncharacterized protein</fullName>
    </submittedName>
</protein>
<dbReference type="Proteomes" id="UP000252698">
    <property type="component" value="Chromosome"/>
</dbReference>
<proteinExistence type="predicted"/>
<organism evidence="2 3">
    <name type="scientific">Streptomyces atratus</name>
    <dbReference type="NCBI Taxonomy" id="1893"/>
    <lineage>
        <taxon>Bacteria</taxon>
        <taxon>Bacillati</taxon>
        <taxon>Actinomycetota</taxon>
        <taxon>Actinomycetes</taxon>
        <taxon>Kitasatosporales</taxon>
        <taxon>Streptomycetaceae</taxon>
        <taxon>Streptomyces</taxon>
    </lineage>
</organism>
<dbReference type="GeneID" id="95517864"/>
<feature type="region of interest" description="Disordered" evidence="1">
    <location>
        <begin position="68"/>
        <end position="89"/>
    </location>
</feature>
<dbReference type="EMBL" id="CP027306">
    <property type="protein sequence ID" value="AXE76389.1"/>
    <property type="molecule type" value="Genomic_DNA"/>
</dbReference>
<feature type="compositionally biased region" description="Basic and acidic residues" evidence="1">
    <location>
        <begin position="73"/>
        <end position="88"/>
    </location>
</feature>
<name>A0A2Z5J7V5_STRAR</name>
<dbReference type="RefSeq" id="WP_114243053.1">
    <property type="nucleotide sequence ID" value="NZ_CP027306.1"/>
</dbReference>
<sequence>MTVCRDGAEVLLRADLDQPAMMLLGTPLPVVDAANRERRGQADVEDRDAEAVQGLLGEVGVPVRPAAESLAPVEEHRRDPGAGRRERSLTPVLNCWSGRRFAADPRP</sequence>
<evidence type="ECO:0000313" key="3">
    <source>
        <dbReference type="Proteomes" id="UP000252698"/>
    </source>
</evidence>
<gene>
    <name evidence="2" type="ORF">C5746_04890</name>
</gene>